<evidence type="ECO:0000313" key="5">
    <source>
        <dbReference type="EMBL" id="ADZ14591.1"/>
    </source>
</evidence>
<feature type="non-terminal residue" evidence="5">
    <location>
        <position position="1"/>
    </location>
</feature>
<reference evidence="5" key="1">
    <citation type="submission" date="2010-02" db="EMBL/GenBank/DDBJ databases">
        <title>Expression of type I polyketide synthase genes in the phytopathogenic fungus Ramularia collo-cygni (Cav.) Sutton et Waller.</title>
        <authorList>
            <person name="Kellner H."/>
            <person name="Vandenbol M."/>
            <person name="Miethbauer S."/>
        </authorList>
    </citation>
    <scope>NUCLEOTIDE SEQUENCE</scope>
    <source>
        <strain evidence="5">43/3</strain>
    </source>
</reference>
<dbReference type="Pfam" id="PF02801">
    <property type="entry name" value="Ketoacyl-synt_C"/>
    <property type="match status" value="1"/>
</dbReference>
<dbReference type="SMART" id="SM00825">
    <property type="entry name" value="PKS_KS"/>
    <property type="match status" value="1"/>
</dbReference>
<evidence type="ECO:0000256" key="1">
    <source>
        <dbReference type="ARBA" id="ARBA00022450"/>
    </source>
</evidence>
<feature type="domain" description="Ketosynthase family 3 (KS3)" evidence="4">
    <location>
        <begin position="1"/>
        <end position="125"/>
    </location>
</feature>
<dbReference type="EMBL" id="GU939183">
    <property type="protein sequence ID" value="ADZ14591.1"/>
    <property type="molecule type" value="Genomic_DNA"/>
</dbReference>
<name>M1E3W9_9PEZI</name>
<dbReference type="GO" id="GO:0006633">
    <property type="term" value="P:fatty acid biosynthetic process"/>
    <property type="evidence" value="ECO:0007669"/>
    <property type="project" value="TreeGrafter"/>
</dbReference>
<dbReference type="PANTHER" id="PTHR43775:SF20">
    <property type="entry name" value="HYBRID PKS-NRPS SYNTHETASE APDA"/>
    <property type="match status" value="1"/>
</dbReference>
<dbReference type="PROSITE" id="PS52004">
    <property type="entry name" value="KS3_2"/>
    <property type="match status" value="1"/>
</dbReference>
<dbReference type="InterPro" id="IPR016039">
    <property type="entry name" value="Thiolase-like"/>
</dbReference>
<dbReference type="AlphaFoldDB" id="M1E3W9"/>
<feature type="non-terminal residue" evidence="5">
    <location>
        <position position="244"/>
    </location>
</feature>
<dbReference type="InterPro" id="IPR032821">
    <property type="entry name" value="PKS_assoc"/>
</dbReference>
<keyword evidence="3" id="KW-0808">Transferase</keyword>
<dbReference type="Gene3D" id="3.40.47.10">
    <property type="match status" value="1"/>
</dbReference>
<dbReference type="GO" id="GO:0044550">
    <property type="term" value="P:secondary metabolite biosynthetic process"/>
    <property type="evidence" value="ECO:0007669"/>
    <property type="project" value="TreeGrafter"/>
</dbReference>
<dbReference type="InterPro" id="IPR020841">
    <property type="entry name" value="PKS_Beta-ketoAc_synthase_dom"/>
</dbReference>
<proteinExistence type="predicted"/>
<dbReference type="InterPro" id="IPR014031">
    <property type="entry name" value="Ketoacyl_synth_C"/>
</dbReference>
<gene>
    <name evidence="5" type="primary">PKS</name>
</gene>
<keyword evidence="2" id="KW-0597">Phosphoprotein</keyword>
<sequence>EGHGTGTPAGDPVEAEAIHSAFMTSDTLASTQRLYVGSIKTVLGHTEGTAGLAGVMKAMLAIQNSCIPPNLHLNELNPAVKPFYKNLEIPQNHCPWPQLNSGQVRRASVNSFGFGGSNAHAIIESYDNNQVATSDDRTIFGPFVFSAASEKALRSNLEAYVEYLGSAPSHIAPNLAYTLRSRRSLLQYRLAIPAADCESLREKLVDFIAGNAVTANNGIVRTLSKIGSESTSILGVFTGQGAQW</sequence>
<dbReference type="SUPFAM" id="SSF53901">
    <property type="entry name" value="Thiolase-like"/>
    <property type="match status" value="1"/>
</dbReference>
<evidence type="ECO:0000256" key="2">
    <source>
        <dbReference type="ARBA" id="ARBA00022553"/>
    </source>
</evidence>
<dbReference type="PANTHER" id="PTHR43775">
    <property type="entry name" value="FATTY ACID SYNTHASE"/>
    <property type="match status" value="1"/>
</dbReference>
<protein>
    <submittedName>
        <fullName evidence="5">Putative reducing polyketide synthase 1</fullName>
    </submittedName>
</protein>
<dbReference type="CDD" id="cd00833">
    <property type="entry name" value="PKS"/>
    <property type="match status" value="1"/>
</dbReference>
<evidence type="ECO:0000259" key="4">
    <source>
        <dbReference type="PROSITE" id="PS52004"/>
    </source>
</evidence>
<organism evidence="5">
    <name type="scientific">Ramularia collo-cygni</name>
    <dbReference type="NCBI Taxonomy" id="112498"/>
    <lineage>
        <taxon>Eukaryota</taxon>
        <taxon>Fungi</taxon>
        <taxon>Dikarya</taxon>
        <taxon>Ascomycota</taxon>
        <taxon>Pezizomycotina</taxon>
        <taxon>Dothideomycetes</taxon>
        <taxon>Dothideomycetidae</taxon>
        <taxon>Mycosphaerellales</taxon>
        <taxon>Mycosphaerellaceae</taxon>
        <taxon>Ramularia</taxon>
    </lineage>
</organism>
<dbReference type="InterPro" id="IPR050091">
    <property type="entry name" value="PKS_NRPS_Biosynth_Enz"/>
</dbReference>
<accession>M1E3W9</accession>
<dbReference type="Gene3D" id="3.30.70.3290">
    <property type="match status" value="1"/>
</dbReference>
<dbReference type="GO" id="GO:0004312">
    <property type="term" value="F:fatty acid synthase activity"/>
    <property type="evidence" value="ECO:0007669"/>
    <property type="project" value="TreeGrafter"/>
</dbReference>
<evidence type="ECO:0000256" key="3">
    <source>
        <dbReference type="ARBA" id="ARBA00022679"/>
    </source>
</evidence>
<keyword evidence="1" id="KW-0596">Phosphopantetheine</keyword>
<dbReference type="Pfam" id="PF16197">
    <property type="entry name" value="KAsynt_C_assoc"/>
    <property type="match status" value="1"/>
</dbReference>